<sequence>MKKILTLFAVVGLMVFSSCEGPEGPPGYDGQDGLIAYVTETTFDFVGPNYERNVSLTGMLSGDNILVYELVSAANQADSWALLPQIYYFNDGLETAQYNYTFSKNNVTIFIDGSISDLSQLPNSFRLGKTFRIVIIPGDDGLNAKSANKPDYSDYNAVIAKYNIDDSNVKKVN</sequence>
<dbReference type="RefSeq" id="WP_160375438.1">
    <property type="nucleotide sequence ID" value="NZ_WSTB01000007.1"/>
</dbReference>
<name>A0A6I4NSP4_9FLAO</name>
<accession>A0A6I4NSP4</accession>
<dbReference type="PROSITE" id="PS51257">
    <property type="entry name" value="PROKAR_LIPOPROTEIN"/>
    <property type="match status" value="1"/>
</dbReference>
<comment type="caution">
    <text evidence="1">The sequence shown here is derived from an EMBL/GenBank/DDBJ whole genome shotgun (WGS) entry which is preliminary data.</text>
</comment>
<dbReference type="Proteomes" id="UP000471501">
    <property type="component" value="Unassembled WGS sequence"/>
</dbReference>
<evidence type="ECO:0000313" key="2">
    <source>
        <dbReference type="Proteomes" id="UP000471501"/>
    </source>
</evidence>
<evidence type="ECO:0000313" key="1">
    <source>
        <dbReference type="EMBL" id="MWB95515.1"/>
    </source>
</evidence>
<dbReference type="AlphaFoldDB" id="A0A6I4NSP4"/>
<reference evidence="1 2" key="1">
    <citation type="submission" date="2019-12" db="EMBL/GenBank/DDBJ databases">
        <authorList>
            <person name="Kim Y.S."/>
        </authorList>
    </citation>
    <scope>NUCLEOTIDE SEQUENCE [LARGE SCALE GENOMIC DNA]</scope>
    <source>
        <strain evidence="1 2">GA093</strain>
    </source>
</reference>
<dbReference type="EMBL" id="WSTB01000007">
    <property type="protein sequence ID" value="MWB95515.1"/>
    <property type="molecule type" value="Genomic_DNA"/>
</dbReference>
<organism evidence="1 2">
    <name type="scientific">Flavobacterium hydrocarbonoxydans</name>
    <dbReference type="NCBI Taxonomy" id="2683249"/>
    <lineage>
        <taxon>Bacteria</taxon>
        <taxon>Pseudomonadati</taxon>
        <taxon>Bacteroidota</taxon>
        <taxon>Flavobacteriia</taxon>
        <taxon>Flavobacteriales</taxon>
        <taxon>Flavobacteriaceae</taxon>
        <taxon>Flavobacterium</taxon>
    </lineage>
</organism>
<gene>
    <name evidence="1" type="ORF">GON26_14185</name>
</gene>
<proteinExistence type="predicted"/>
<keyword evidence="2" id="KW-1185">Reference proteome</keyword>
<protein>
    <submittedName>
        <fullName evidence="1">Uncharacterized protein</fullName>
    </submittedName>
</protein>